<evidence type="ECO:0000256" key="3">
    <source>
        <dbReference type="ARBA" id="ARBA00022606"/>
    </source>
</evidence>
<evidence type="ECO:0000256" key="2">
    <source>
        <dbReference type="ARBA" id="ARBA00022475"/>
    </source>
</evidence>
<feature type="transmembrane region" description="Helical" evidence="10">
    <location>
        <begin position="238"/>
        <end position="258"/>
    </location>
</feature>
<evidence type="ECO:0000256" key="5">
    <source>
        <dbReference type="ARBA" id="ARBA00022725"/>
    </source>
</evidence>
<keyword evidence="5" id="KW-0552">Olfaction</keyword>
<dbReference type="AlphaFoldDB" id="A0A653DGM5"/>
<evidence type="ECO:0000256" key="7">
    <source>
        <dbReference type="ARBA" id="ARBA00023136"/>
    </source>
</evidence>
<keyword evidence="8" id="KW-0675">Receptor</keyword>
<dbReference type="Proteomes" id="UP000410492">
    <property type="component" value="Unassembled WGS sequence"/>
</dbReference>
<evidence type="ECO:0000256" key="8">
    <source>
        <dbReference type="ARBA" id="ARBA00023170"/>
    </source>
</evidence>
<comment type="subcellular location">
    <subcellularLocation>
        <location evidence="1">Cell membrane</location>
        <topology evidence="1">Multi-pass membrane protein</topology>
    </subcellularLocation>
</comment>
<protein>
    <recommendedName>
        <fullName evidence="13">Odorant receptor</fullName>
    </recommendedName>
</protein>
<keyword evidence="7 10" id="KW-0472">Membrane</keyword>
<feature type="transmembrane region" description="Helical" evidence="10">
    <location>
        <begin position="264"/>
        <end position="281"/>
    </location>
</feature>
<dbReference type="PANTHER" id="PTHR21137:SF35">
    <property type="entry name" value="ODORANT RECEPTOR 19A-RELATED"/>
    <property type="match status" value="1"/>
</dbReference>
<dbReference type="EMBL" id="CAACVG010011992">
    <property type="protein sequence ID" value="VEN59363.1"/>
    <property type="molecule type" value="Genomic_DNA"/>
</dbReference>
<feature type="transmembrane region" description="Helical" evidence="10">
    <location>
        <begin position="162"/>
        <end position="184"/>
    </location>
</feature>
<keyword evidence="2" id="KW-1003">Cell membrane</keyword>
<keyword evidence="12" id="KW-1185">Reference proteome</keyword>
<dbReference type="GO" id="GO:0005886">
    <property type="term" value="C:plasma membrane"/>
    <property type="evidence" value="ECO:0007669"/>
    <property type="project" value="UniProtKB-SubCell"/>
</dbReference>
<dbReference type="GO" id="GO:0005549">
    <property type="term" value="F:odorant binding"/>
    <property type="evidence" value="ECO:0007669"/>
    <property type="project" value="InterPro"/>
</dbReference>
<organism evidence="11 12">
    <name type="scientific">Callosobruchus maculatus</name>
    <name type="common">Southern cowpea weevil</name>
    <name type="synonym">Pulse bruchid</name>
    <dbReference type="NCBI Taxonomy" id="64391"/>
    <lineage>
        <taxon>Eukaryota</taxon>
        <taxon>Metazoa</taxon>
        <taxon>Ecdysozoa</taxon>
        <taxon>Arthropoda</taxon>
        <taxon>Hexapoda</taxon>
        <taxon>Insecta</taxon>
        <taxon>Pterygota</taxon>
        <taxon>Neoptera</taxon>
        <taxon>Endopterygota</taxon>
        <taxon>Coleoptera</taxon>
        <taxon>Polyphaga</taxon>
        <taxon>Cucujiformia</taxon>
        <taxon>Chrysomeloidea</taxon>
        <taxon>Chrysomelidae</taxon>
        <taxon>Bruchinae</taxon>
        <taxon>Bruchini</taxon>
        <taxon>Callosobruchus</taxon>
    </lineage>
</organism>
<evidence type="ECO:0000256" key="1">
    <source>
        <dbReference type="ARBA" id="ARBA00004651"/>
    </source>
</evidence>
<gene>
    <name evidence="11" type="ORF">CALMAC_LOCUS17397</name>
</gene>
<dbReference type="OrthoDB" id="6614360at2759"/>
<feature type="transmembrane region" description="Helical" evidence="10">
    <location>
        <begin position="477"/>
        <end position="495"/>
    </location>
</feature>
<evidence type="ECO:0000256" key="6">
    <source>
        <dbReference type="ARBA" id="ARBA00022989"/>
    </source>
</evidence>
<dbReference type="PANTHER" id="PTHR21137">
    <property type="entry name" value="ODORANT RECEPTOR"/>
    <property type="match status" value="1"/>
</dbReference>
<keyword evidence="6 10" id="KW-1133">Transmembrane helix</keyword>
<dbReference type="GO" id="GO:0004984">
    <property type="term" value="F:olfactory receptor activity"/>
    <property type="evidence" value="ECO:0007669"/>
    <property type="project" value="InterPro"/>
</dbReference>
<evidence type="ECO:0000256" key="4">
    <source>
        <dbReference type="ARBA" id="ARBA00022692"/>
    </source>
</evidence>
<feature type="transmembrane region" description="Helical" evidence="10">
    <location>
        <begin position="598"/>
        <end position="617"/>
    </location>
</feature>
<proteinExistence type="predicted"/>
<feature type="transmembrane region" description="Helical" evidence="10">
    <location>
        <begin position="526"/>
        <end position="549"/>
    </location>
</feature>
<accession>A0A653DGM5</accession>
<dbReference type="GO" id="GO:0007165">
    <property type="term" value="P:signal transduction"/>
    <property type="evidence" value="ECO:0007669"/>
    <property type="project" value="UniProtKB-KW"/>
</dbReference>
<evidence type="ECO:0008006" key="13">
    <source>
        <dbReference type="Google" id="ProtNLM"/>
    </source>
</evidence>
<dbReference type="Pfam" id="PF02949">
    <property type="entry name" value="7tm_6"/>
    <property type="match status" value="3"/>
</dbReference>
<evidence type="ECO:0000256" key="10">
    <source>
        <dbReference type="SAM" id="Phobius"/>
    </source>
</evidence>
<feature type="transmembrane region" description="Helical" evidence="10">
    <location>
        <begin position="114"/>
        <end position="132"/>
    </location>
</feature>
<evidence type="ECO:0000313" key="12">
    <source>
        <dbReference type="Proteomes" id="UP000410492"/>
    </source>
</evidence>
<name>A0A653DGM5_CALMS</name>
<keyword evidence="4 10" id="KW-0812">Transmembrane</keyword>
<reference evidence="11 12" key="1">
    <citation type="submission" date="2019-01" db="EMBL/GenBank/DDBJ databases">
        <authorList>
            <person name="Sayadi A."/>
        </authorList>
    </citation>
    <scope>NUCLEOTIDE SEQUENCE [LARGE SCALE GENOMIC DNA]</scope>
</reference>
<feature type="transmembrane region" description="Helical" evidence="10">
    <location>
        <begin position="29"/>
        <end position="50"/>
    </location>
</feature>
<evidence type="ECO:0000313" key="11">
    <source>
        <dbReference type="EMBL" id="VEN59363.1"/>
    </source>
</evidence>
<keyword evidence="9" id="KW-0807">Transducer</keyword>
<evidence type="ECO:0000256" key="9">
    <source>
        <dbReference type="ARBA" id="ARBA00023224"/>
    </source>
</evidence>
<dbReference type="InterPro" id="IPR004117">
    <property type="entry name" value="7tm6_olfct_rcpt"/>
</dbReference>
<sequence>MYYPDLEWFLILANLLGVHPEKKGSTVQMLIYTTILCSCLSIPGLTVVMLSRMDHVDITDVLRCLSNFTVFIHGTIKISTLYLKRSQLFNLLERTRYRFWKLKNYDQMVKSTKWIRNMHAYIMITYTVAQMIKPHMRGRPLKFRIYTPDWIPRVAVLLYEDFVMMSGISSIVAFDVLVRTFLVLAEAQFKMLNQEFLLLYDRHEFDQGLLYQRIRKCVQHHSFLIDFMNHFSDTFSTALLIMVGDMTLSLCTVMYAMVQDHFNITYWVHLAAGLNIMYTCYSWPAQDLTNQANEVPNSIYFSHWQNHLASAKHLLMALPECQKPFEIKAGRLLKVDMGMFLARHLFDGSSLFCRHFNISHWVHLVAGLNMIYTCYSWPAQDLMNQANEVPNSIYSSHWQNHLASAKHLLMALPGCQKPFEVKAGRLLTVDMGMFLASMFKLSTLYFKRSQVLHLFEQTRYRFWNIKGYDQMVKSTKWIRNMHASFFIIYTVTTMIKPHMKGGRSLSFRIYTPEWVPRMAVLLYEDFAVVVGISSLVAFDLLVRTFLVLAEAQFKMLNQEFLLLYDRHEFDQGLLYQRIRKCVQHHSFLIDFMNRFTDIFSTALLLFVAGLNMIYTCYSL</sequence>
<keyword evidence="3" id="KW-0716">Sensory transduction</keyword>